<dbReference type="NCBIfam" id="NF002223">
    <property type="entry name" value="PRK01117.1"/>
    <property type="match status" value="1"/>
</dbReference>
<comment type="catalytic activity">
    <reaction evidence="8 10">
        <text>IMP + L-aspartate + GTP = N(6)-(1,2-dicarboxyethyl)-AMP + GDP + phosphate + 2 H(+)</text>
        <dbReference type="Rhea" id="RHEA:15753"/>
        <dbReference type="ChEBI" id="CHEBI:15378"/>
        <dbReference type="ChEBI" id="CHEBI:29991"/>
        <dbReference type="ChEBI" id="CHEBI:37565"/>
        <dbReference type="ChEBI" id="CHEBI:43474"/>
        <dbReference type="ChEBI" id="CHEBI:57567"/>
        <dbReference type="ChEBI" id="CHEBI:58053"/>
        <dbReference type="ChEBI" id="CHEBI:58189"/>
        <dbReference type="EC" id="6.3.4.4"/>
    </reaction>
</comment>
<dbReference type="InterPro" id="IPR042110">
    <property type="entry name" value="Adenylosuccinate_synth_dom2"/>
</dbReference>
<feature type="active site" evidence="9">
    <location>
        <position position="140"/>
    </location>
</feature>
<evidence type="ECO:0000313" key="12">
    <source>
        <dbReference type="Proteomes" id="UP000216339"/>
    </source>
</evidence>
<dbReference type="PANTHER" id="PTHR11846">
    <property type="entry name" value="ADENYLOSUCCINATE SYNTHETASE"/>
    <property type="match status" value="1"/>
</dbReference>
<comment type="cofactor">
    <cofactor evidence="8">
        <name>Mg(2+)</name>
        <dbReference type="ChEBI" id="CHEBI:18420"/>
    </cofactor>
    <text evidence="8">Binds 1 Mg(2+) ion per subunit.</text>
</comment>
<evidence type="ECO:0000256" key="10">
    <source>
        <dbReference type="RuleBase" id="RU000520"/>
    </source>
</evidence>
<dbReference type="CDD" id="cd03108">
    <property type="entry name" value="AdSS"/>
    <property type="match status" value="1"/>
</dbReference>
<evidence type="ECO:0000256" key="8">
    <source>
        <dbReference type="HAMAP-Rule" id="MF_00011"/>
    </source>
</evidence>
<dbReference type="Gene3D" id="3.40.440.10">
    <property type="entry name" value="Adenylosuccinate Synthetase, subunit A, domain 1"/>
    <property type="match status" value="1"/>
</dbReference>
<organism evidence="11 12">
    <name type="scientific">Rubrivirga marina</name>
    <dbReference type="NCBI Taxonomy" id="1196024"/>
    <lineage>
        <taxon>Bacteria</taxon>
        <taxon>Pseudomonadati</taxon>
        <taxon>Rhodothermota</taxon>
        <taxon>Rhodothermia</taxon>
        <taxon>Rhodothermales</taxon>
        <taxon>Rubricoccaceae</taxon>
        <taxon>Rubrivirga</taxon>
    </lineage>
</organism>
<keyword evidence="8" id="KW-0963">Cytoplasm</keyword>
<evidence type="ECO:0000256" key="2">
    <source>
        <dbReference type="ARBA" id="ARBA00022598"/>
    </source>
</evidence>
<keyword evidence="6 8" id="KW-0460">Magnesium</keyword>
<dbReference type="EMBL" id="MQWD01000001">
    <property type="protein sequence ID" value="PAP77386.1"/>
    <property type="molecule type" value="Genomic_DNA"/>
</dbReference>
<evidence type="ECO:0000256" key="3">
    <source>
        <dbReference type="ARBA" id="ARBA00022723"/>
    </source>
</evidence>
<dbReference type="PROSITE" id="PS00513">
    <property type="entry name" value="ADENYLOSUCCIN_SYN_2"/>
    <property type="match status" value="1"/>
</dbReference>
<feature type="binding site" evidence="8">
    <location>
        <begin position="12"/>
        <end position="18"/>
    </location>
    <ligand>
        <name>GTP</name>
        <dbReference type="ChEBI" id="CHEBI:37565"/>
    </ligand>
</feature>
<dbReference type="InterPro" id="IPR033128">
    <property type="entry name" value="Adenylosuccin_syn_Lys_AS"/>
</dbReference>
<dbReference type="GO" id="GO:0046040">
    <property type="term" value="P:IMP metabolic process"/>
    <property type="evidence" value="ECO:0007669"/>
    <property type="project" value="TreeGrafter"/>
</dbReference>
<dbReference type="FunFam" id="3.90.170.10:FF:000001">
    <property type="entry name" value="Adenylosuccinate synthetase"/>
    <property type="match status" value="1"/>
</dbReference>
<dbReference type="AlphaFoldDB" id="A0A271J1J6"/>
<dbReference type="SMART" id="SM00788">
    <property type="entry name" value="Adenylsucc_synt"/>
    <property type="match status" value="1"/>
</dbReference>
<comment type="subcellular location">
    <subcellularLocation>
        <location evidence="8">Cytoplasm</location>
    </subcellularLocation>
</comment>
<dbReference type="RefSeq" id="WP_095511054.1">
    <property type="nucleotide sequence ID" value="NZ_MQWD01000001.1"/>
</dbReference>
<dbReference type="GO" id="GO:0044208">
    <property type="term" value="P:'de novo' AMP biosynthetic process"/>
    <property type="evidence" value="ECO:0007669"/>
    <property type="project" value="UniProtKB-UniRule"/>
</dbReference>
<feature type="binding site" description="in other chain" evidence="8">
    <location>
        <position position="224"/>
    </location>
    <ligand>
        <name>IMP</name>
        <dbReference type="ChEBI" id="CHEBI:58053"/>
        <note>ligand shared between dimeric partners</note>
    </ligand>
</feature>
<dbReference type="EC" id="6.3.4.4" evidence="8 10"/>
<dbReference type="InterPro" id="IPR027417">
    <property type="entry name" value="P-loop_NTPase"/>
</dbReference>
<comment type="function">
    <text evidence="8">Plays an important role in the de novo pathway of purine nucleotide biosynthesis. Catalyzes the first committed step in the biosynthesis of AMP from IMP.</text>
</comment>
<feature type="binding site" description="in other chain" evidence="8">
    <location>
        <position position="239"/>
    </location>
    <ligand>
        <name>IMP</name>
        <dbReference type="ChEBI" id="CHEBI:58053"/>
        <note>ligand shared between dimeric partners</note>
    </ligand>
</feature>
<keyword evidence="3 8" id="KW-0479">Metal-binding</keyword>
<feature type="binding site" evidence="8">
    <location>
        <begin position="40"/>
        <end position="42"/>
    </location>
    <ligand>
        <name>GTP</name>
        <dbReference type="ChEBI" id="CHEBI:37565"/>
    </ligand>
</feature>
<keyword evidence="4 8" id="KW-0547">Nucleotide-binding</keyword>
<evidence type="ECO:0000256" key="7">
    <source>
        <dbReference type="ARBA" id="ARBA00023134"/>
    </source>
</evidence>
<dbReference type="UniPathway" id="UPA00075">
    <property type="reaction ID" value="UER00335"/>
</dbReference>
<dbReference type="InterPro" id="IPR042111">
    <property type="entry name" value="Adenylosuccinate_synth_dom3"/>
</dbReference>
<feature type="binding site" description="in other chain" evidence="8">
    <location>
        <begin position="38"/>
        <end position="41"/>
    </location>
    <ligand>
        <name>IMP</name>
        <dbReference type="ChEBI" id="CHEBI:58053"/>
        <note>ligand shared between dimeric partners</note>
    </ligand>
</feature>
<proteinExistence type="inferred from homology"/>
<name>A0A271J1J6_9BACT</name>
<dbReference type="InterPro" id="IPR042109">
    <property type="entry name" value="Adenylosuccinate_synth_dom1"/>
</dbReference>
<dbReference type="SUPFAM" id="SSF52540">
    <property type="entry name" value="P-loop containing nucleoside triphosphate hydrolases"/>
    <property type="match status" value="1"/>
</dbReference>
<dbReference type="InterPro" id="IPR018220">
    <property type="entry name" value="Adenylosuccin_syn_GTP-bd"/>
</dbReference>
<feature type="binding site" evidence="8">
    <location>
        <position position="305"/>
    </location>
    <ligand>
        <name>GTP</name>
        <dbReference type="ChEBI" id="CHEBI:37565"/>
    </ligand>
</feature>
<feature type="active site" description="Proton donor" evidence="8">
    <location>
        <position position="41"/>
    </location>
</feature>
<evidence type="ECO:0000256" key="1">
    <source>
        <dbReference type="ARBA" id="ARBA00011738"/>
    </source>
</evidence>
<feature type="binding site" evidence="8">
    <location>
        <begin position="331"/>
        <end position="333"/>
    </location>
    <ligand>
        <name>GTP</name>
        <dbReference type="ChEBI" id="CHEBI:37565"/>
    </ligand>
</feature>
<reference evidence="11 12" key="1">
    <citation type="submission" date="2016-11" db="EMBL/GenBank/DDBJ databases">
        <title>Study of marine rhodopsin-containing bacteria.</title>
        <authorList>
            <person name="Yoshizawa S."/>
            <person name="Kumagai Y."/>
            <person name="Kogure K."/>
        </authorList>
    </citation>
    <scope>NUCLEOTIDE SEQUENCE [LARGE SCALE GENOMIC DNA]</scope>
    <source>
        <strain evidence="11 12">SAORIC-28</strain>
    </source>
</reference>
<dbReference type="Pfam" id="PF00709">
    <property type="entry name" value="Adenylsucc_synt"/>
    <property type="match status" value="1"/>
</dbReference>
<comment type="similarity">
    <text evidence="8 10">Belongs to the adenylosuccinate synthetase family.</text>
</comment>
<evidence type="ECO:0000256" key="4">
    <source>
        <dbReference type="ARBA" id="ARBA00022741"/>
    </source>
</evidence>
<feature type="binding site" evidence="8">
    <location>
        <position position="13"/>
    </location>
    <ligand>
        <name>Mg(2+)</name>
        <dbReference type="ChEBI" id="CHEBI:18420"/>
    </ligand>
</feature>
<keyword evidence="7 8" id="KW-0342">GTP-binding</keyword>
<feature type="binding site" evidence="8">
    <location>
        <begin position="413"/>
        <end position="415"/>
    </location>
    <ligand>
        <name>GTP</name>
        <dbReference type="ChEBI" id="CHEBI:37565"/>
    </ligand>
</feature>
<feature type="binding site" description="in other chain" evidence="8">
    <location>
        <begin position="13"/>
        <end position="16"/>
    </location>
    <ligand>
        <name>IMP</name>
        <dbReference type="ChEBI" id="CHEBI:58053"/>
        <note>ligand shared between dimeric partners</note>
    </ligand>
</feature>
<feature type="binding site" evidence="8">
    <location>
        <position position="143"/>
    </location>
    <ligand>
        <name>IMP</name>
        <dbReference type="ChEBI" id="CHEBI:58053"/>
        <note>ligand shared between dimeric partners</note>
    </ligand>
</feature>
<dbReference type="NCBIfam" id="TIGR00184">
    <property type="entry name" value="purA"/>
    <property type="match status" value="1"/>
</dbReference>
<comment type="caution">
    <text evidence="11">The sequence shown here is derived from an EMBL/GenBank/DDBJ whole genome shotgun (WGS) entry which is preliminary data.</text>
</comment>
<dbReference type="GO" id="GO:0004019">
    <property type="term" value="F:adenylosuccinate synthase activity"/>
    <property type="evidence" value="ECO:0007669"/>
    <property type="project" value="UniProtKB-UniRule"/>
</dbReference>
<evidence type="ECO:0000313" key="11">
    <source>
        <dbReference type="EMBL" id="PAP77386.1"/>
    </source>
</evidence>
<keyword evidence="2 8" id="KW-0436">Ligase</keyword>
<gene>
    <name evidence="8" type="primary">purA</name>
    <name evidence="11" type="ORF">BSZ37_13545</name>
</gene>
<keyword evidence="5 8" id="KW-0658">Purine biosynthesis</keyword>
<feature type="active site" description="Proton acceptor" evidence="8">
    <location>
        <position position="13"/>
    </location>
</feature>
<dbReference type="PANTHER" id="PTHR11846:SF0">
    <property type="entry name" value="ADENYLOSUCCINATE SYNTHETASE"/>
    <property type="match status" value="1"/>
</dbReference>
<dbReference type="Proteomes" id="UP000216339">
    <property type="component" value="Unassembled WGS sequence"/>
</dbReference>
<evidence type="ECO:0000256" key="6">
    <source>
        <dbReference type="ARBA" id="ARBA00022842"/>
    </source>
</evidence>
<dbReference type="InterPro" id="IPR001114">
    <property type="entry name" value="Adenylosuccinate_synthetase"/>
</dbReference>
<comment type="pathway">
    <text evidence="8 10">Purine metabolism; AMP biosynthesis via de novo pathway; AMP from IMP: step 1/2.</text>
</comment>
<dbReference type="FunFam" id="1.10.300.10:FF:000001">
    <property type="entry name" value="Adenylosuccinate synthetase"/>
    <property type="match status" value="1"/>
</dbReference>
<dbReference type="PROSITE" id="PS01266">
    <property type="entry name" value="ADENYLOSUCCIN_SYN_1"/>
    <property type="match status" value="1"/>
</dbReference>
<comment type="subunit">
    <text evidence="1 8">Homodimer.</text>
</comment>
<protein>
    <recommendedName>
        <fullName evidence="8 10">Adenylosuccinate synthetase</fullName>
        <shortName evidence="8">AMPSase</shortName>
        <shortName evidence="8">AdSS</shortName>
        <ecNumber evidence="8 10">6.3.4.4</ecNumber>
    </recommendedName>
    <alternativeName>
        <fullName evidence="8">IMP--aspartate ligase</fullName>
    </alternativeName>
</protein>
<dbReference type="GO" id="GO:0005737">
    <property type="term" value="C:cytoplasm"/>
    <property type="evidence" value="ECO:0007669"/>
    <property type="project" value="UniProtKB-SubCell"/>
</dbReference>
<dbReference type="Gene3D" id="1.10.300.10">
    <property type="entry name" value="Adenylosuccinate Synthetase, subunit A, domain 2"/>
    <property type="match status" value="1"/>
</dbReference>
<sequence length="425" mass="45851">MPVSVVIGAQWGDEGKGKVVDLLAPTMDVVARYQGGANAGHTIKWGDETFVLHLIPSGIFHDGTTCVIGNGVVIDPVALMEEIRQIEALGYPVEGRLKISHNAHLIMPYHKALDEAKERWRDAEAIGTTGRGIGPAYVDKFARSGIRVVDLLDRDGLAKKLRDAMAEKNEILSSVYQSAKLDVEAIVEEYVEFDQQIDPYVTDTSAFLNDALAEGQHVLAEGAQGSLLDVDHGTYPYVTSSHPTSGGACTGLGIPPTSIDRVIGIVKAYSTRVGNGPFPTELDDELGERLRAEGHEFGATTGRPRRCGWLDLVALSYTSRLNGFTELAVTKLDVLAGLDELQVCTTYEVDGKTTTRFPTDLRTLSRATPVYEALPGFSGDLSEARSMDDLPAAARDYLQFVSDHLGVPITVIGTGPKREETLVAA</sequence>
<dbReference type="HAMAP" id="MF_00011">
    <property type="entry name" value="Adenylosucc_synth"/>
    <property type="match status" value="1"/>
</dbReference>
<accession>A0A271J1J6</accession>
<feature type="binding site" description="in other chain" evidence="8">
    <location>
        <position position="129"/>
    </location>
    <ligand>
        <name>IMP</name>
        <dbReference type="ChEBI" id="CHEBI:58053"/>
        <note>ligand shared between dimeric partners</note>
    </ligand>
</feature>
<evidence type="ECO:0000256" key="9">
    <source>
        <dbReference type="PROSITE-ProRule" id="PRU10134"/>
    </source>
</evidence>
<feature type="binding site" evidence="8">
    <location>
        <begin position="299"/>
        <end position="305"/>
    </location>
    <ligand>
        <name>substrate</name>
    </ligand>
</feature>
<evidence type="ECO:0000256" key="5">
    <source>
        <dbReference type="ARBA" id="ARBA00022755"/>
    </source>
</evidence>
<dbReference type="OrthoDB" id="9807553at2"/>
<keyword evidence="12" id="KW-1185">Reference proteome</keyword>
<dbReference type="GO" id="GO:0005525">
    <property type="term" value="F:GTP binding"/>
    <property type="evidence" value="ECO:0007669"/>
    <property type="project" value="UniProtKB-UniRule"/>
</dbReference>
<feature type="binding site" evidence="8">
    <location>
        <position position="40"/>
    </location>
    <ligand>
        <name>Mg(2+)</name>
        <dbReference type="ChEBI" id="CHEBI:18420"/>
    </ligand>
</feature>
<dbReference type="GO" id="GO:0000287">
    <property type="term" value="F:magnesium ion binding"/>
    <property type="evidence" value="ECO:0007669"/>
    <property type="project" value="UniProtKB-UniRule"/>
</dbReference>
<feature type="binding site" description="in other chain" evidence="8">
    <location>
        <position position="303"/>
    </location>
    <ligand>
        <name>IMP</name>
        <dbReference type="ChEBI" id="CHEBI:58053"/>
        <note>ligand shared between dimeric partners</note>
    </ligand>
</feature>
<dbReference type="Gene3D" id="3.90.170.10">
    <property type="entry name" value="Adenylosuccinate Synthetase, subunit A, domain 3"/>
    <property type="match status" value="1"/>
</dbReference>